<comment type="caution">
    <text evidence="1">The sequence shown here is derived from an EMBL/GenBank/DDBJ whole genome shotgun (WGS) entry which is preliminary data.</text>
</comment>
<protein>
    <submittedName>
        <fullName evidence="1">Uncharacterized protein</fullName>
    </submittedName>
</protein>
<dbReference type="Proteomes" id="UP000028547">
    <property type="component" value="Unassembled WGS sequence"/>
</dbReference>
<dbReference type="EMBL" id="JPMI01000391">
    <property type="protein sequence ID" value="KFA87216.1"/>
    <property type="molecule type" value="Genomic_DNA"/>
</dbReference>
<gene>
    <name evidence="1" type="ORF">Q664_49790</name>
</gene>
<proteinExistence type="predicted"/>
<name>A0A084SFI1_9BACT</name>
<dbReference type="AlphaFoldDB" id="A0A084SFI1"/>
<dbReference type="Pfam" id="PF15575">
    <property type="entry name" value="Imm49"/>
    <property type="match status" value="1"/>
</dbReference>
<accession>A0A084SFI1</accession>
<organism evidence="1 2">
    <name type="scientific">Archangium violaceum Cb vi76</name>
    <dbReference type="NCBI Taxonomy" id="1406225"/>
    <lineage>
        <taxon>Bacteria</taxon>
        <taxon>Pseudomonadati</taxon>
        <taxon>Myxococcota</taxon>
        <taxon>Myxococcia</taxon>
        <taxon>Myxococcales</taxon>
        <taxon>Cystobacterineae</taxon>
        <taxon>Archangiaceae</taxon>
        <taxon>Archangium</taxon>
    </lineage>
</organism>
<evidence type="ECO:0000313" key="2">
    <source>
        <dbReference type="Proteomes" id="UP000028547"/>
    </source>
</evidence>
<dbReference type="InterPro" id="IPR029074">
    <property type="entry name" value="Imm49"/>
</dbReference>
<reference evidence="1 2" key="1">
    <citation type="submission" date="2014-07" db="EMBL/GenBank/DDBJ databases">
        <title>Draft Genome Sequence of Gephyronic Acid Producer, Cystobacter violaceus Strain Cb vi76.</title>
        <authorList>
            <person name="Stevens D.C."/>
            <person name="Young J."/>
            <person name="Carmichael R."/>
            <person name="Tan J."/>
            <person name="Taylor R.E."/>
        </authorList>
    </citation>
    <scope>NUCLEOTIDE SEQUENCE [LARGE SCALE GENOMIC DNA]</scope>
    <source>
        <strain evidence="1 2">Cb vi76</strain>
    </source>
</reference>
<evidence type="ECO:0000313" key="1">
    <source>
        <dbReference type="EMBL" id="KFA87216.1"/>
    </source>
</evidence>
<sequence>MDSILDGIAFLLSERLPLLSRGKPDARLTLETARLFRQYGCGLLLSGLDEDGFRDSLRQAATTYSELLKRKQECSEYDQYYLARSKGEPLFDAIAAGESELARNIASRMSTHWMERMEPEEDFHYIGALIGLLQERGTEGELAAFERCLQGGESYRLEAARALATRDAERFEQGLSGMIEEQINWRERQRRSGVFDPYLHKTEAFIFVEGVALIHLARARGMSTRERYPLIPEAALGSPTSPSAG</sequence>